<evidence type="ECO:0000313" key="3">
    <source>
        <dbReference type="Proteomes" id="UP000704712"/>
    </source>
</evidence>
<gene>
    <name evidence="2" type="ORF">GN958_ATG07426</name>
</gene>
<evidence type="ECO:0000313" key="2">
    <source>
        <dbReference type="EMBL" id="KAF4143360.1"/>
    </source>
</evidence>
<evidence type="ECO:0000256" key="1">
    <source>
        <dbReference type="SAM" id="SignalP"/>
    </source>
</evidence>
<accession>A0A8S9URP4</accession>
<protein>
    <submittedName>
        <fullName evidence="2">Uncharacterized protein</fullName>
    </submittedName>
</protein>
<name>A0A8S9URP4_PHYIN</name>
<sequence>MTTSIVLRDVLLALHTASALEERPDSNLDSFVLSATEAGKAIIENSGRYPSQGEIYLEDMRLLVSVAEAILERKLSRDRSTYPRNFMIVI</sequence>
<dbReference type="Proteomes" id="UP000704712">
    <property type="component" value="Unassembled WGS sequence"/>
</dbReference>
<feature type="signal peptide" evidence="1">
    <location>
        <begin position="1"/>
        <end position="19"/>
    </location>
</feature>
<reference evidence="2" key="1">
    <citation type="submission" date="2020-03" db="EMBL/GenBank/DDBJ databases">
        <title>Hybrid Assembly of Korean Phytophthora infestans isolates.</title>
        <authorList>
            <person name="Prokchorchik M."/>
            <person name="Lee Y."/>
            <person name="Seo J."/>
            <person name="Cho J.-H."/>
            <person name="Park Y.-E."/>
            <person name="Jang D.-C."/>
            <person name="Im J.-S."/>
            <person name="Choi J.-G."/>
            <person name="Park H.-J."/>
            <person name="Lee G.-B."/>
            <person name="Lee Y.-G."/>
            <person name="Hong S.-Y."/>
            <person name="Cho K."/>
            <person name="Sohn K.H."/>
        </authorList>
    </citation>
    <scope>NUCLEOTIDE SEQUENCE</scope>
    <source>
        <strain evidence="2">KR_2_A2</strain>
    </source>
</reference>
<dbReference type="AlphaFoldDB" id="A0A8S9URP4"/>
<feature type="chain" id="PRO_5035829694" evidence="1">
    <location>
        <begin position="20"/>
        <end position="90"/>
    </location>
</feature>
<comment type="caution">
    <text evidence="2">The sequence shown here is derived from an EMBL/GenBank/DDBJ whole genome shotgun (WGS) entry which is preliminary data.</text>
</comment>
<organism evidence="2 3">
    <name type="scientific">Phytophthora infestans</name>
    <name type="common">Potato late blight agent</name>
    <name type="synonym">Botrytis infestans</name>
    <dbReference type="NCBI Taxonomy" id="4787"/>
    <lineage>
        <taxon>Eukaryota</taxon>
        <taxon>Sar</taxon>
        <taxon>Stramenopiles</taxon>
        <taxon>Oomycota</taxon>
        <taxon>Peronosporomycetes</taxon>
        <taxon>Peronosporales</taxon>
        <taxon>Peronosporaceae</taxon>
        <taxon>Phytophthora</taxon>
    </lineage>
</organism>
<keyword evidence="1" id="KW-0732">Signal</keyword>
<proteinExistence type="predicted"/>
<dbReference type="EMBL" id="JAACNO010001023">
    <property type="protein sequence ID" value="KAF4143360.1"/>
    <property type="molecule type" value="Genomic_DNA"/>
</dbReference>